<sequence length="25" mass="2941">MSDNHHLMIKKKDITYQISAGFYSL</sequence>
<dbReference type="EMBL" id="UINC01138547">
    <property type="protein sequence ID" value="SVD24560.1"/>
    <property type="molecule type" value="Genomic_DNA"/>
</dbReference>
<protein>
    <submittedName>
        <fullName evidence="1">Uncharacterized protein</fullName>
    </submittedName>
</protein>
<reference evidence="1" key="1">
    <citation type="submission" date="2018-05" db="EMBL/GenBank/DDBJ databases">
        <authorList>
            <person name="Lanie J.A."/>
            <person name="Ng W.-L."/>
            <person name="Kazmierczak K.M."/>
            <person name="Andrzejewski T.M."/>
            <person name="Davidsen T.M."/>
            <person name="Wayne K.J."/>
            <person name="Tettelin H."/>
            <person name="Glass J.I."/>
            <person name="Rusch D."/>
            <person name="Podicherti R."/>
            <person name="Tsui H.-C.T."/>
            <person name="Winkler M.E."/>
        </authorList>
    </citation>
    <scope>NUCLEOTIDE SEQUENCE</scope>
</reference>
<dbReference type="AlphaFoldDB" id="A0A382TR83"/>
<gene>
    <name evidence="1" type="ORF">METZ01_LOCUS377414</name>
</gene>
<organism evidence="1">
    <name type="scientific">marine metagenome</name>
    <dbReference type="NCBI Taxonomy" id="408172"/>
    <lineage>
        <taxon>unclassified sequences</taxon>
        <taxon>metagenomes</taxon>
        <taxon>ecological metagenomes</taxon>
    </lineage>
</organism>
<accession>A0A382TR83</accession>
<proteinExistence type="predicted"/>
<evidence type="ECO:0000313" key="1">
    <source>
        <dbReference type="EMBL" id="SVD24560.1"/>
    </source>
</evidence>
<name>A0A382TR83_9ZZZZ</name>